<evidence type="ECO:0000313" key="13">
    <source>
        <dbReference type="EMBL" id="MDD1783579.1"/>
    </source>
</evidence>
<evidence type="ECO:0000256" key="2">
    <source>
        <dbReference type="ARBA" id="ARBA00007986"/>
    </source>
</evidence>
<feature type="domain" description="Type II secretion system protein GspC N-terminal" evidence="12">
    <location>
        <begin position="33"/>
        <end position="173"/>
    </location>
</feature>
<feature type="transmembrane region" description="Helical" evidence="11">
    <location>
        <begin position="29"/>
        <end position="50"/>
    </location>
</feature>
<evidence type="ECO:0000256" key="10">
    <source>
        <dbReference type="SAM" id="MobiDB-lite"/>
    </source>
</evidence>
<keyword evidence="8 11" id="KW-1133">Transmembrane helix</keyword>
<feature type="compositionally biased region" description="Polar residues" evidence="10">
    <location>
        <begin position="193"/>
        <end position="205"/>
    </location>
</feature>
<gene>
    <name evidence="13" type="primary">gspC</name>
    <name evidence="13" type="ORF">LRP49_20600</name>
</gene>
<name>A0ABT5QRH5_9GAMM</name>
<evidence type="ECO:0000256" key="1">
    <source>
        <dbReference type="ARBA" id="ARBA00004533"/>
    </source>
</evidence>
<dbReference type="SUPFAM" id="SSF50156">
    <property type="entry name" value="PDZ domain-like"/>
    <property type="match status" value="1"/>
</dbReference>
<dbReference type="EMBL" id="JAJUBB010000020">
    <property type="protein sequence ID" value="MDD1783579.1"/>
    <property type="molecule type" value="Genomic_DNA"/>
</dbReference>
<comment type="subcellular location">
    <subcellularLocation>
        <location evidence="1">Cell inner membrane</location>
    </subcellularLocation>
</comment>
<feature type="region of interest" description="Disordered" evidence="10">
    <location>
        <begin position="178"/>
        <end position="206"/>
    </location>
</feature>
<evidence type="ECO:0000256" key="7">
    <source>
        <dbReference type="ARBA" id="ARBA00022927"/>
    </source>
</evidence>
<evidence type="ECO:0000259" key="12">
    <source>
        <dbReference type="Pfam" id="PF11356"/>
    </source>
</evidence>
<keyword evidence="9 11" id="KW-0472">Membrane</keyword>
<keyword evidence="14" id="KW-1185">Reference proteome</keyword>
<dbReference type="InterPro" id="IPR001639">
    <property type="entry name" value="T2SS_protein-GspC"/>
</dbReference>
<dbReference type="Proteomes" id="UP001149821">
    <property type="component" value="Unassembled WGS sequence"/>
</dbReference>
<evidence type="ECO:0000256" key="9">
    <source>
        <dbReference type="ARBA" id="ARBA00023136"/>
    </source>
</evidence>
<evidence type="ECO:0000256" key="11">
    <source>
        <dbReference type="SAM" id="Phobius"/>
    </source>
</evidence>
<evidence type="ECO:0000256" key="8">
    <source>
        <dbReference type="ARBA" id="ARBA00022989"/>
    </source>
</evidence>
<proteinExistence type="inferred from homology"/>
<dbReference type="NCBIfam" id="TIGR01713">
    <property type="entry name" value="typeII_sec_gspC"/>
    <property type="match status" value="1"/>
</dbReference>
<dbReference type="Pfam" id="PF11356">
    <property type="entry name" value="T2SSC"/>
    <property type="match status" value="1"/>
</dbReference>
<evidence type="ECO:0000256" key="5">
    <source>
        <dbReference type="ARBA" id="ARBA00022519"/>
    </source>
</evidence>
<comment type="caution">
    <text evidence="13">The sequence shown here is derived from an EMBL/GenBank/DDBJ whole genome shotgun (WGS) entry which is preliminary data.</text>
</comment>
<dbReference type="Gene3D" id="2.30.30.830">
    <property type="match status" value="1"/>
</dbReference>
<evidence type="ECO:0000256" key="3">
    <source>
        <dbReference type="ARBA" id="ARBA00022448"/>
    </source>
</evidence>
<protein>
    <submittedName>
        <fullName evidence="13">Type II secretion system protein GspC</fullName>
    </submittedName>
</protein>
<keyword evidence="5" id="KW-0997">Cell inner membrane</keyword>
<organism evidence="13 14">
    <name type="scientific">Enterovibrio qingdaonensis</name>
    <dbReference type="NCBI Taxonomy" id="2899818"/>
    <lineage>
        <taxon>Bacteria</taxon>
        <taxon>Pseudomonadati</taxon>
        <taxon>Pseudomonadota</taxon>
        <taxon>Gammaproteobacteria</taxon>
        <taxon>Vibrionales</taxon>
        <taxon>Vibrionaceae</taxon>
        <taxon>Enterovibrio</taxon>
    </lineage>
</organism>
<dbReference type="InterPro" id="IPR024961">
    <property type="entry name" value="T2SS_GspC_N"/>
</dbReference>
<dbReference type="InterPro" id="IPR036034">
    <property type="entry name" value="PDZ_sf"/>
</dbReference>
<reference evidence="13" key="1">
    <citation type="submission" date="2021-12" db="EMBL/GenBank/DDBJ databases">
        <title>Enterovibrio ZSDZ35 sp. nov. and Enterovibrio ZSDZ42 sp. nov., isolated from coastal seawater in Qingdao.</title>
        <authorList>
            <person name="Zhang P."/>
        </authorList>
    </citation>
    <scope>NUCLEOTIDE SEQUENCE</scope>
    <source>
        <strain evidence="13">ZSDZ35</strain>
    </source>
</reference>
<keyword evidence="3" id="KW-0813">Transport</keyword>
<dbReference type="Gene3D" id="2.30.42.10">
    <property type="match status" value="1"/>
</dbReference>
<keyword evidence="4" id="KW-1003">Cell membrane</keyword>
<evidence type="ECO:0000256" key="4">
    <source>
        <dbReference type="ARBA" id="ARBA00022475"/>
    </source>
</evidence>
<keyword evidence="7" id="KW-0653">Protein transport</keyword>
<sequence>MSSNFGISRLAHFAQPQLGKEFHTRLAKWVACLLILFLAWTLGRLVWVWFEPTIDQVGTQPQAVVTASSTAPAYHVDQLARHQFFGEFNAKVAPVEPKPQPVVEAPKTKLNLTLVGLVASSEPERGLAVIANRGSQKTYGIGEPIEGTRVTLRQVLNDRVILRNNGRDEALMLAGVDYNQPNQQNKRPVKQAPAQQRASAGSDLSSVKAEIMNNPQALLKYITLSREQNESGLIGYRLGPGSDSRLFKDAGLQTGDIAVGINGADLTNPAEMNRIWQSLSDASEISLTVQRDGQLHEIYISL</sequence>
<evidence type="ECO:0000256" key="6">
    <source>
        <dbReference type="ARBA" id="ARBA00022692"/>
    </source>
</evidence>
<accession>A0ABT5QRH5</accession>
<evidence type="ECO:0000313" key="14">
    <source>
        <dbReference type="Proteomes" id="UP001149821"/>
    </source>
</evidence>
<dbReference type="RefSeq" id="WP_274144539.1">
    <property type="nucleotide sequence ID" value="NZ_JAJUBB010000020.1"/>
</dbReference>
<keyword evidence="6 11" id="KW-0812">Transmembrane</keyword>
<comment type="similarity">
    <text evidence="2">Belongs to the GSP C family.</text>
</comment>